<evidence type="ECO:0000313" key="2">
    <source>
        <dbReference type="Proteomes" id="UP000805704"/>
    </source>
</evidence>
<accession>A0ACB7ESE7</accession>
<gene>
    <name evidence="1" type="ORF">GBF38_010844</name>
</gene>
<reference evidence="1" key="1">
    <citation type="submission" date="2020-04" db="EMBL/GenBank/DDBJ databases">
        <title>A chromosome-scale assembly and high-density genetic map of the yellow drum (Nibea albiflora) genome.</title>
        <authorList>
            <person name="Xu D."/>
            <person name="Zhang W."/>
            <person name="Chen R."/>
            <person name="Tan P."/>
            <person name="Wang L."/>
            <person name="Song H."/>
            <person name="Tian L."/>
            <person name="Zhu Q."/>
            <person name="Wang B."/>
        </authorList>
    </citation>
    <scope>NUCLEOTIDE SEQUENCE</scope>
    <source>
        <strain evidence="1">ZJHYS-2018</strain>
    </source>
</reference>
<dbReference type="Proteomes" id="UP000805704">
    <property type="component" value="Chromosome 23"/>
</dbReference>
<name>A0ACB7ESE7_NIBAL</name>
<comment type="caution">
    <text evidence="1">The sequence shown here is derived from an EMBL/GenBank/DDBJ whole genome shotgun (WGS) entry which is preliminary data.</text>
</comment>
<dbReference type="EMBL" id="CM024811">
    <property type="protein sequence ID" value="KAG8004990.1"/>
    <property type="molecule type" value="Genomic_DNA"/>
</dbReference>
<organism evidence="1 2">
    <name type="scientific">Nibea albiflora</name>
    <name type="common">Yellow drum</name>
    <name type="synonym">Corvina albiflora</name>
    <dbReference type="NCBI Taxonomy" id="240163"/>
    <lineage>
        <taxon>Eukaryota</taxon>
        <taxon>Metazoa</taxon>
        <taxon>Chordata</taxon>
        <taxon>Craniata</taxon>
        <taxon>Vertebrata</taxon>
        <taxon>Euteleostomi</taxon>
        <taxon>Actinopterygii</taxon>
        <taxon>Neopterygii</taxon>
        <taxon>Teleostei</taxon>
        <taxon>Neoteleostei</taxon>
        <taxon>Acanthomorphata</taxon>
        <taxon>Eupercaria</taxon>
        <taxon>Sciaenidae</taxon>
        <taxon>Nibea</taxon>
    </lineage>
</organism>
<sequence>MPAFCWNAAPSVDVGDGVCLLPYDVLPEPSVPIFLTRTGYLSNFVSGSEQKCGFSSRVPKPSQQATKEGWGGWEVVGGIMGGGSDDGGGVGRRRRRQWPGGGGGGGGGGRRGVDGGEGCGVPVTDAQHKANRDWLISAILSGALRLIKGGGSAERLQGAACVFLSANGGDKQVLQLRHKLIRGDEGEGGEGGEVAGRAALCDH</sequence>
<proteinExistence type="predicted"/>
<protein>
    <submittedName>
        <fullName evidence="1">Uncharacterized protein</fullName>
    </submittedName>
</protein>
<evidence type="ECO:0000313" key="1">
    <source>
        <dbReference type="EMBL" id="KAG8004990.1"/>
    </source>
</evidence>
<keyword evidence="2" id="KW-1185">Reference proteome</keyword>